<proteinExistence type="predicted"/>
<gene>
    <name evidence="1" type="ORF">BFF78_07760</name>
</gene>
<protein>
    <submittedName>
        <fullName evidence="1">Uncharacterized protein</fullName>
    </submittedName>
</protein>
<evidence type="ECO:0000313" key="2">
    <source>
        <dbReference type="Proteomes" id="UP000094960"/>
    </source>
</evidence>
<sequence length="64" mass="6930">MLVDALLGEKDVDAPWQATTRSGASDRQWLTLADQARATRPADALGVYLRLAAPLTKQTGNTVY</sequence>
<dbReference type="Proteomes" id="UP000094960">
    <property type="component" value="Chromosome"/>
</dbReference>
<organism evidence="1 2">
    <name type="scientific">Streptomyces fodineus</name>
    <dbReference type="NCBI Taxonomy" id="1904616"/>
    <lineage>
        <taxon>Bacteria</taxon>
        <taxon>Bacillati</taxon>
        <taxon>Actinomycetota</taxon>
        <taxon>Actinomycetes</taxon>
        <taxon>Kitasatosporales</taxon>
        <taxon>Streptomycetaceae</taxon>
        <taxon>Streptomyces</taxon>
    </lineage>
</organism>
<name>A0A1D7Y610_9ACTN</name>
<accession>A0A1D7Y610</accession>
<evidence type="ECO:0000313" key="1">
    <source>
        <dbReference type="EMBL" id="AOR30956.1"/>
    </source>
</evidence>
<keyword evidence="2" id="KW-1185">Reference proteome</keyword>
<dbReference type="AlphaFoldDB" id="A0A1D7Y610"/>
<dbReference type="KEGG" id="spun:BFF78_07760"/>
<dbReference type="EMBL" id="CP017248">
    <property type="protein sequence ID" value="AOR30956.1"/>
    <property type="molecule type" value="Genomic_DNA"/>
</dbReference>
<reference evidence="2" key="1">
    <citation type="submission" date="2016-09" db="EMBL/GenBank/DDBJ databases">
        <title>Streptomyces puniciscabiei strain:TW1S1 Genome sequencing and assembly.</title>
        <authorList>
            <person name="Kim M.-K."/>
            <person name="Kim S.B."/>
        </authorList>
    </citation>
    <scope>NUCLEOTIDE SEQUENCE [LARGE SCALE GENOMIC DNA]</scope>
    <source>
        <strain evidence="2">TW1S1</strain>
    </source>
</reference>